<proteinExistence type="predicted"/>
<sequence length="622" mass="72526">MKMAFAVCRPVHHLLTGTLARSRRFSSRSTGCIPFVPYHFLINRQAPSQLSRKRHLSTSGSPADMDPTPRPNVTEFTGFWEEIVSEYWKDLDRWTEWKKIAYPAIRKIRHDLDFAMSPEFSALCSEAKELPEVFIRARNARLIMSNKVPDMAHDEHKPYCIWYPDLASEDTYRELALRYPDMRYHVGRACAAAGYTSLYKELDLLPEVSIAEEARDNKQGGAAIFEHIISQPVRYKVLDDYTRTANLENPQAGVYLNGDTAVRSTLSGVVKPKHDRHYQHYFDIQEDGRIDDPSDPSVHQTLEDEHISLFYSPLPKDLPTTNKDVLIIMAAWEGNIDRYLQLRRPVRIANEISAVIRGIYHHPPFARWIETHLKELFSRREWKALQQAIHARFIMCNDLSRIHSEVYGDDLPWVFWWPHFPHENTLRELAWRRVDLKDHVAVACIVANYQDVFDELKAEPSRRQWEVACQSPNAHYRENIERRAAERDVDLEISENLDFLNGIPAYWEYRKRYLEFELESSGRAEIPDALVNTPYEHGSDPAGWEDEWYEPGYLFDDHLHLSVMAWNTYISATDEARRKPGPLYSSEKDFERRRRTSGPYPSSRKNLESHYGPDSMKVCAGQ</sequence>
<keyword evidence="3" id="KW-1185">Reference proteome</keyword>
<accession>A0AAD9HRC3</accession>
<comment type="caution">
    <text evidence="2">The sequence shown here is derived from an EMBL/GenBank/DDBJ whole genome shotgun (WGS) entry which is preliminary data.</text>
</comment>
<evidence type="ECO:0000313" key="3">
    <source>
        <dbReference type="Proteomes" id="UP001232148"/>
    </source>
</evidence>
<gene>
    <name evidence="2" type="ORF">LX32DRAFT_635273</name>
</gene>
<name>A0AAD9HRC3_9PEZI</name>
<evidence type="ECO:0000313" key="2">
    <source>
        <dbReference type="EMBL" id="KAK2033588.1"/>
    </source>
</evidence>
<dbReference type="Proteomes" id="UP001232148">
    <property type="component" value="Unassembled WGS sequence"/>
</dbReference>
<feature type="region of interest" description="Disordered" evidence="1">
    <location>
        <begin position="577"/>
        <end position="622"/>
    </location>
</feature>
<feature type="region of interest" description="Disordered" evidence="1">
    <location>
        <begin position="51"/>
        <end position="71"/>
    </location>
</feature>
<reference evidence="2" key="1">
    <citation type="submission" date="2021-06" db="EMBL/GenBank/DDBJ databases">
        <title>Comparative genomics, transcriptomics and evolutionary studies reveal genomic signatures of adaptation to plant cell wall in hemibiotrophic fungi.</title>
        <authorList>
            <consortium name="DOE Joint Genome Institute"/>
            <person name="Baroncelli R."/>
            <person name="Diaz J.F."/>
            <person name="Benocci T."/>
            <person name="Peng M."/>
            <person name="Battaglia E."/>
            <person name="Haridas S."/>
            <person name="Andreopoulos W."/>
            <person name="Labutti K."/>
            <person name="Pangilinan J."/>
            <person name="Floch G.L."/>
            <person name="Makela M.R."/>
            <person name="Henrissat B."/>
            <person name="Grigoriev I.V."/>
            <person name="Crouch J.A."/>
            <person name="De Vries R.P."/>
            <person name="Sukno S.A."/>
            <person name="Thon M.R."/>
        </authorList>
    </citation>
    <scope>NUCLEOTIDE SEQUENCE</scope>
    <source>
        <strain evidence="2">MAFF235873</strain>
    </source>
</reference>
<evidence type="ECO:0000256" key="1">
    <source>
        <dbReference type="SAM" id="MobiDB-lite"/>
    </source>
</evidence>
<protein>
    <submittedName>
        <fullName evidence="2">Uncharacterized protein</fullName>
    </submittedName>
</protein>
<dbReference type="EMBL" id="MU842821">
    <property type="protein sequence ID" value="KAK2033588.1"/>
    <property type="molecule type" value="Genomic_DNA"/>
</dbReference>
<organism evidence="2 3">
    <name type="scientific">Colletotrichum zoysiae</name>
    <dbReference type="NCBI Taxonomy" id="1216348"/>
    <lineage>
        <taxon>Eukaryota</taxon>
        <taxon>Fungi</taxon>
        <taxon>Dikarya</taxon>
        <taxon>Ascomycota</taxon>
        <taxon>Pezizomycotina</taxon>
        <taxon>Sordariomycetes</taxon>
        <taxon>Hypocreomycetidae</taxon>
        <taxon>Glomerellales</taxon>
        <taxon>Glomerellaceae</taxon>
        <taxon>Colletotrichum</taxon>
        <taxon>Colletotrichum graminicola species complex</taxon>
    </lineage>
</organism>
<dbReference type="AlphaFoldDB" id="A0AAD9HRC3"/>